<sequence>MTAPTTLKNTTLRSDEFTCPSCVAKIETKLGGLDGVESAEVKFSSGRILVSHDPHKVSVRDLVNAVSEVGYTAKPSAI</sequence>
<evidence type="ECO:0000256" key="1">
    <source>
        <dbReference type="ARBA" id="ARBA00022723"/>
    </source>
</evidence>
<dbReference type="RefSeq" id="WP_003859529.1">
    <property type="nucleotide sequence ID" value="NZ_CP011309.1"/>
</dbReference>
<dbReference type="Pfam" id="PF00403">
    <property type="entry name" value="HMA"/>
    <property type="match status" value="1"/>
</dbReference>
<accession>A0A0F6WS39</accession>
<gene>
    <name evidence="3" type="ORF">YH66_15195</name>
</gene>
<dbReference type="PROSITE" id="PS50846">
    <property type="entry name" value="HMA_2"/>
    <property type="match status" value="1"/>
</dbReference>
<evidence type="ECO:0000313" key="3">
    <source>
        <dbReference type="EMBL" id="AKF29036.1"/>
    </source>
</evidence>
<name>A0A0F6WS39_9CORY</name>
<dbReference type="GO" id="GO:0046872">
    <property type="term" value="F:metal ion binding"/>
    <property type="evidence" value="ECO:0007669"/>
    <property type="project" value="UniProtKB-KW"/>
</dbReference>
<reference evidence="3 4" key="1">
    <citation type="submission" date="2015-04" db="EMBL/GenBank/DDBJ databases">
        <title>Complete Genome Sequence of Brevibacterium flavum ATCC 15168.</title>
        <authorList>
            <person name="Ahn J."/>
            <person name="Park G."/>
            <person name="Jeon W."/>
            <person name="Jang Y."/>
            <person name="Jang M."/>
            <person name="Lee H."/>
            <person name="Lee H."/>
        </authorList>
    </citation>
    <scope>NUCLEOTIDE SEQUENCE [LARGE SCALE GENOMIC DNA]</scope>
    <source>
        <strain evidence="3 4">ATCC 15168</strain>
    </source>
</reference>
<dbReference type="InterPro" id="IPR006121">
    <property type="entry name" value="HMA_dom"/>
</dbReference>
<organism evidence="3 4">
    <name type="scientific">[Brevibacterium] flavum</name>
    <dbReference type="NCBI Taxonomy" id="92706"/>
    <lineage>
        <taxon>Bacteria</taxon>
        <taxon>Bacillati</taxon>
        <taxon>Actinomycetota</taxon>
        <taxon>Actinomycetes</taxon>
        <taxon>Mycobacteriales</taxon>
        <taxon>Corynebacteriaceae</taxon>
        <taxon>Corynebacterium</taxon>
    </lineage>
</organism>
<dbReference type="Proteomes" id="UP000034037">
    <property type="component" value="Chromosome"/>
</dbReference>
<dbReference type="CDD" id="cd00371">
    <property type="entry name" value="HMA"/>
    <property type="match status" value="1"/>
</dbReference>
<dbReference type="Gene3D" id="3.30.70.100">
    <property type="match status" value="1"/>
</dbReference>
<protein>
    <submittedName>
        <fullName evidence="3">Heavy metal transport/detoxification protein</fullName>
    </submittedName>
</protein>
<dbReference type="HOGENOM" id="CLU_134973_10_0_11"/>
<dbReference type="InterPro" id="IPR017969">
    <property type="entry name" value="Heavy-metal-associated_CS"/>
</dbReference>
<evidence type="ECO:0000259" key="2">
    <source>
        <dbReference type="PROSITE" id="PS50846"/>
    </source>
</evidence>
<dbReference type="PATRIC" id="fig|92706.3.peg.3195"/>
<dbReference type="InterPro" id="IPR036163">
    <property type="entry name" value="HMA_dom_sf"/>
</dbReference>
<dbReference type="EMBL" id="CP011309">
    <property type="protein sequence ID" value="AKF29036.1"/>
    <property type="molecule type" value="Genomic_DNA"/>
</dbReference>
<dbReference type="PROSITE" id="PS01047">
    <property type="entry name" value="HMA_1"/>
    <property type="match status" value="1"/>
</dbReference>
<dbReference type="AlphaFoldDB" id="A0A0F6WS39"/>
<evidence type="ECO:0000313" key="4">
    <source>
        <dbReference type="Proteomes" id="UP000034037"/>
    </source>
</evidence>
<dbReference type="SUPFAM" id="SSF55008">
    <property type="entry name" value="HMA, heavy metal-associated domain"/>
    <property type="match status" value="1"/>
</dbReference>
<keyword evidence="4" id="KW-1185">Reference proteome</keyword>
<feature type="domain" description="HMA" evidence="2">
    <location>
        <begin position="8"/>
        <end position="74"/>
    </location>
</feature>
<dbReference type="FunFam" id="3.30.70.100:FF:000001">
    <property type="entry name" value="ATPase copper transporting beta"/>
    <property type="match status" value="1"/>
</dbReference>
<keyword evidence="1" id="KW-0479">Metal-binding</keyword>
<proteinExistence type="predicted"/>